<keyword evidence="7" id="KW-1185">Reference proteome</keyword>
<feature type="signal peptide" evidence="3">
    <location>
        <begin position="1"/>
        <end position="21"/>
    </location>
</feature>
<dbReference type="Pfam" id="PF00990">
    <property type="entry name" value="GGDEF"/>
    <property type="match status" value="1"/>
</dbReference>
<dbReference type="Pfam" id="PF00563">
    <property type="entry name" value="EAL"/>
    <property type="match status" value="1"/>
</dbReference>
<dbReference type="OrthoDB" id="7279500at2"/>
<dbReference type="PROSITE" id="PS50883">
    <property type="entry name" value="EAL"/>
    <property type="match status" value="1"/>
</dbReference>
<keyword evidence="3" id="KW-0732">Signal</keyword>
<dbReference type="Proteomes" id="UP000265431">
    <property type="component" value="Unassembled WGS sequence"/>
</dbReference>
<dbReference type="InterPro" id="IPR043128">
    <property type="entry name" value="Rev_trsase/Diguanyl_cyclase"/>
</dbReference>
<feature type="domain" description="EAL" evidence="4">
    <location>
        <begin position="375"/>
        <end position="629"/>
    </location>
</feature>
<dbReference type="InterPro" id="IPR035919">
    <property type="entry name" value="EAL_sf"/>
</dbReference>
<organism evidence="6 7">
    <name type="scientific">Henriciella barbarensis</name>
    <dbReference type="NCBI Taxonomy" id="86342"/>
    <lineage>
        <taxon>Bacteria</taxon>
        <taxon>Pseudomonadati</taxon>
        <taxon>Pseudomonadota</taxon>
        <taxon>Alphaproteobacteria</taxon>
        <taxon>Hyphomonadales</taxon>
        <taxon>Hyphomonadaceae</taxon>
        <taxon>Henriciella</taxon>
    </lineage>
</organism>
<dbReference type="SUPFAM" id="SSF141868">
    <property type="entry name" value="EAL domain-like"/>
    <property type="match status" value="1"/>
</dbReference>
<feature type="coiled-coil region" evidence="1">
    <location>
        <begin position="166"/>
        <end position="193"/>
    </location>
</feature>
<dbReference type="SMART" id="SM00052">
    <property type="entry name" value="EAL"/>
    <property type="match status" value="1"/>
</dbReference>
<accession>A0A399QYZ2</accession>
<keyword evidence="2" id="KW-1133">Transmembrane helix</keyword>
<dbReference type="CDD" id="cd01948">
    <property type="entry name" value="EAL"/>
    <property type="match status" value="1"/>
</dbReference>
<keyword evidence="2" id="KW-0812">Transmembrane</keyword>
<evidence type="ECO:0000259" key="4">
    <source>
        <dbReference type="PROSITE" id="PS50883"/>
    </source>
</evidence>
<feature type="transmembrane region" description="Helical" evidence="2">
    <location>
        <begin position="107"/>
        <end position="130"/>
    </location>
</feature>
<keyword evidence="2" id="KW-0472">Membrane</keyword>
<evidence type="ECO:0000259" key="5">
    <source>
        <dbReference type="PROSITE" id="PS50887"/>
    </source>
</evidence>
<dbReference type="InterPro" id="IPR050706">
    <property type="entry name" value="Cyclic-di-GMP_PDE-like"/>
</dbReference>
<feature type="domain" description="GGDEF" evidence="5">
    <location>
        <begin position="223"/>
        <end position="366"/>
    </location>
</feature>
<evidence type="ECO:0000256" key="2">
    <source>
        <dbReference type="SAM" id="Phobius"/>
    </source>
</evidence>
<evidence type="ECO:0000256" key="3">
    <source>
        <dbReference type="SAM" id="SignalP"/>
    </source>
</evidence>
<dbReference type="PANTHER" id="PTHR33121:SF71">
    <property type="entry name" value="OXYGEN SENSOR PROTEIN DOSP"/>
    <property type="match status" value="1"/>
</dbReference>
<dbReference type="PANTHER" id="PTHR33121">
    <property type="entry name" value="CYCLIC DI-GMP PHOSPHODIESTERASE PDEF"/>
    <property type="match status" value="1"/>
</dbReference>
<dbReference type="Gene3D" id="3.30.70.270">
    <property type="match status" value="1"/>
</dbReference>
<proteinExistence type="predicted"/>
<name>A0A399QYZ2_9PROT</name>
<dbReference type="PROSITE" id="PS50887">
    <property type="entry name" value="GGDEF"/>
    <property type="match status" value="1"/>
</dbReference>
<protein>
    <submittedName>
        <fullName evidence="6">EAL domain-containing protein</fullName>
    </submittedName>
</protein>
<evidence type="ECO:0000313" key="6">
    <source>
        <dbReference type="EMBL" id="RIJ24120.1"/>
    </source>
</evidence>
<keyword evidence="1" id="KW-0175">Coiled coil</keyword>
<dbReference type="AlphaFoldDB" id="A0A399QYZ2"/>
<dbReference type="RefSeq" id="WP_119379309.1">
    <property type="nucleotide sequence ID" value="NZ_QWGB01000005.1"/>
</dbReference>
<gene>
    <name evidence="6" type="ORF">D1224_07720</name>
</gene>
<sequence length="634" mass="69493">MLALIAASAVSILFLVSAEHAASDRSDRIAARVADGIYVELAFGNQANADAVLDRLSPGRAAAFDLDGNLIAGEASPEVLQDGRRYPIASAGDVRGELVMLRALPGMMVLSLPVVVGVILLLTIIVYFFANFLAHLVSQQSNEITSLVSRTSLKQGLPESEKPVLFAEFRRLRTTLVRRIQQLQRENERLVSAAYIDERTGLGNGAELTRQLTQFISRSSFEFPSAFIQIDTEPMQLEGDHQDTAFVLEVQSAISRRIMNFLSEQQAAYSLPDGRWPGFALASDDFGVLLDRVGPRNEINRIAKSLLLRLKEPYTIGGKKVTFTAFAGVAMIPEDGQNPQDIRKRAYTALVQAKRTEGAEMQFYSPKLDRQTAARKRLESEVRTAVEQSAFTPVYQPKVDLATGRIVGAEALARWQLDSGRIVSPGVFIPVAESCGLIGDIGEQIARKACIGAAKWAEMGYTDISIAVNVSPRQFENDDLGTMLIDAMTTAGLLPRLLQLEITESVAVTDPERLRDVIGPLKSMGVRLAIDDFGTGHSNLAMLGRLPFDVFKIDRAFISSLHTDKQAPAIVEMILGMAETLGMETVAEGVETDDQLQFLKRRGCDQYQGFLFSPAVGLEKFIEMVRRNRQPAAA</sequence>
<dbReference type="InterPro" id="IPR001633">
    <property type="entry name" value="EAL_dom"/>
</dbReference>
<feature type="chain" id="PRO_5017277268" evidence="3">
    <location>
        <begin position="22"/>
        <end position="634"/>
    </location>
</feature>
<reference evidence="6 7" key="1">
    <citation type="submission" date="2018-08" db="EMBL/GenBank/DDBJ databases">
        <title>Henriciella mobilis sp. nov., isolated from seawater.</title>
        <authorList>
            <person name="Cheng H."/>
            <person name="Wu Y.-H."/>
            <person name="Xu X.-W."/>
            <person name="Guo L.-L."/>
        </authorList>
    </citation>
    <scope>NUCLEOTIDE SEQUENCE [LARGE SCALE GENOMIC DNA]</scope>
    <source>
        <strain evidence="6 7">CCUG66934</strain>
    </source>
</reference>
<dbReference type="GO" id="GO:0071111">
    <property type="term" value="F:cyclic-guanylate-specific phosphodiesterase activity"/>
    <property type="evidence" value="ECO:0007669"/>
    <property type="project" value="InterPro"/>
</dbReference>
<dbReference type="SMART" id="SM00267">
    <property type="entry name" value="GGDEF"/>
    <property type="match status" value="1"/>
</dbReference>
<evidence type="ECO:0000256" key="1">
    <source>
        <dbReference type="SAM" id="Coils"/>
    </source>
</evidence>
<dbReference type="InterPro" id="IPR029787">
    <property type="entry name" value="Nucleotide_cyclase"/>
</dbReference>
<dbReference type="InterPro" id="IPR000160">
    <property type="entry name" value="GGDEF_dom"/>
</dbReference>
<dbReference type="Gene3D" id="3.20.20.450">
    <property type="entry name" value="EAL domain"/>
    <property type="match status" value="1"/>
</dbReference>
<dbReference type="EMBL" id="QWGB01000005">
    <property type="protein sequence ID" value="RIJ24120.1"/>
    <property type="molecule type" value="Genomic_DNA"/>
</dbReference>
<comment type="caution">
    <text evidence="6">The sequence shown here is derived from an EMBL/GenBank/DDBJ whole genome shotgun (WGS) entry which is preliminary data.</text>
</comment>
<evidence type="ECO:0000313" key="7">
    <source>
        <dbReference type="Proteomes" id="UP000265431"/>
    </source>
</evidence>
<dbReference type="SUPFAM" id="SSF55073">
    <property type="entry name" value="Nucleotide cyclase"/>
    <property type="match status" value="1"/>
</dbReference>